<reference evidence="1 2" key="1">
    <citation type="submission" date="2015-02" db="EMBL/GenBank/DDBJ databases">
        <title>Single-cell genomics of uncultivated deep-branching MTB reveals a conserved set of magnetosome genes.</title>
        <authorList>
            <person name="Kolinko S."/>
            <person name="Richter M."/>
            <person name="Glockner F.O."/>
            <person name="Brachmann A."/>
            <person name="Schuler D."/>
        </authorList>
    </citation>
    <scope>NUCLEOTIDE SEQUENCE [LARGE SCALE GENOMIC DNA]</scope>
    <source>
        <strain evidence="1">SKK-01</strain>
    </source>
</reference>
<sequence length="60" mass="7119">MKINIRYEKQSDIFEFQAVEQKLRAHFLLTRAELNDLRTVLEKALLESKTRGIGKNKKEE</sequence>
<keyword evidence="2" id="KW-1185">Reference proteome</keyword>
<dbReference type="AlphaFoldDB" id="A0A0F0CRR4"/>
<accession>A0A0F0CRR4</accession>
<evidence type="ECO:0000313" key="2">
    <source>
        <dbReference type="Proteomes" id="UP000033428"/>
    </source>
</evidence>
<comment type="caution">
    <text evidence="1">The sequence shown here is derived from an EMBL/GenBank/DDBJ whole genome shotgun (WGS) entry which is preliminary data.</text>
</comment>
<gene>
    <name evidence="1" type="ORF">OMAG_000166</name>
</gene>
<dbReference type="Proteomes" id="UP000033428">
    <property type="component" value="Unassembled WGS sequence"/>
</dbReference>
<dbReference type="EMBL" id="JYNY01000032">
    <property type="protein sequence ID" value="KJJ85982.1"/>
    <property type="molecule type" value="Genomic_DNA"/>
</dbReference>
<protein>
    <submittedName>
        <fullName evidence="1">Uncharacterized protein</fullName>
    </submittedName>
</protein>
<organism evidence="1 2">
    <name type="scientific">Candidatus Omnitrophus magneticus</name>
    <dbReference type="NCBI Taxonomy" id="1609969"/>
    <lineage>
        <taxon>Bacteria</taxon>
        <taxon>Pseudomonadati</taxon>
        <taxon>Candidatus Omnitrophota</taxon>
        <taxon>Candidatus Omnitrophus</taxon>
    </lineage>
</organism>
<evidence type="ECO:0000313" key="1">
    <source>
        <dbReference type="EMBL" id="KJJ85982.1"/>
    </source>
</evidence>
<name>A0A0F0CRR4_9BACT</name>
<proteinExistence type="predicted"/>